<dbReference type="AlphaFoldDB" id="A0A0G0BPQ8"/>
<gene>
    <name evidence="2" type="ORF">UR64_C0023G0006</name>
</gene>
<evidence type="ECO:0000313" key="2">
    <source>
        <dbReference type="EMBL" id="KKP65611.1"/>
    </source>
</evidence>
<dbReference type="Proteomes" id="UP000034952">
    <property type="component" value="Unassembled WGS sequence"/>
</dbReference>
<reference evidence="2 3" key="1">
    <citation type="journal article" date="2015" name="Nature">
        <title>rRNA introns, odd ribosomes, and small enigmatic genomes across a large radiation of phyla.</title>
        <authorList>
            <person name="Brown C.T."/>
            <person name="Hug L.A."/>
            <person name="Thomas B.C."/>
            <person name="Sharon I."/>
            <person name="Castelle C.J."/>
            <person name="Singh A."/>
            <person name="Wilkins M.J."/>
            <person name="Williams K.H."/>
            <person name="Banfield J.F."/>
        </authorList>
    </citation>
    <scope>NUCLEOTIDE SEQUENCE [LARGE SCALE GENOMIC DNA]</scope>
</reference>
<protein>
    <submittedName>
        <fullName evidence="2">Uncharacterized protein</fullName>
    </submittedName>
</protein>
<evidence type="ECO:0000313" key="3">
    <source>
        <dbReference type="Proteomes" id="UP000034952"/>
    </source>
</evidence>
<feature type="transmembrane region" description="Helical" evidence="1">
    <location>
        <begin position="5"/>
        <end position="22"/>
    </location>
</feature>
<keyword evidence="1" id="KW-0812">Transmembrane</keyword>
<dbReference type="EMBL" id="LBPY01000023">
    <property type="protein sequence ID" value="KKP65611.1"/>
    <property type="molecule type" value="Genomic_DNA"/>
</dbReference>
<accession>A0A0G0BPQ8</accession>
<keyword evidence="1" id="KW-1133">Transmembrane helix</keyword>
<proteinExistence type="predicted"/>
<organism evidence="2 3">
    <name type="scientific">Candidatus Nomurabacteria bacterium GW2011_GWE1_35_16</name>
    <dbReference type="NCBI Taxonomy" id="1618761"/>
    <lineage>
        <taxon>Bacteria</taxon>
        <taxon>Candidatus Nomuraibacteriota</taxon>
    </lineage>
</organism>
<evidence type="ECO:0000256" key="1">
    <source>
        <dbReference type="SAM" id="Phobius"/>
    </source>
</evidence>
<name>A0A0G0BPQ8_9BACT</name>
<sequence>MLKKILYAIVIIVIIIILAIMWNGNKKEVVAPVTSTTNDGGTLSTEPSLSNEIDSINLDAGIDADLNSMDADIKTL</sequence>
<keyword evidence="1" id="KW-0472">Membrane</keyword>
<comment type="caution">
    <text evidence="2">The sequence shown here is derived from an EMBL/GenBank/DDBJ whole genome shotgun (WGS) entry which is preliminary data.</text>
</comment>